<reference evidence="2 3" key="1">
    <citation type="journal article" date="2015" name="Genome Biol.">
        <title>Comparative genomics of Steinernema reveals deeply conserved gene regulatory networks.</title>
        <authorList>
            <person name="Dillman A.R."/>
            <person name="Macchietto M."/>
            <person name="Porter C.F."/>
            <person name="Rogers A."/>
            <person name="Williams B."/>
            <person name="Antoshechkin I."/>
            <person name="Lee M.M."/>
            <person name="Goodwin Z."/>
            <person name="Lu X."/>
            <person name="Lewis E.E."/>
            <person name="Goodrich-Blair H."/>
            <person name="Stock S.P."/>
            <person name="Adams B.J."/>
            <person name="Sternberg P.W."/>
            <person name="Mortazavi A."/>
        </authorList>
    </citation>
    <scope>NUCLEOTIDE SEQUENCE [LARGE SCALE GENOMIC DNA]</scope>
    <source>
        <strain evidence="2 3">ALL</strain>
    </source>
</reference>
<feature type="compositionally biased region" description="Basic and acidic residues" evidence="1">
    <location>
        <begin position="216"/>
        <end position="231"/>
    </location>
</feature>
<feature type="compositionally biased region" description="Polar residues" evidence="1">
    <location>
        <begin position="372"/>
        <end position="384"/>
    </location>
</feature>
<accession>A0A4U5PDF2</accession>
<reference evidence="2 3" key="2">
    <citation type="journal article" date="2019" name="G3 (Bethesda)">
        <title>Hybrid Assembly of the Genome of the Entomopathogenic Nematode Steinernema carpocapsae Identifies the X-Chromosome.</title>
        <authorList>
            <person name="Serra L."/>
            <person name="Macchietto M."/>
            <person name="Macias-Munoz A."/>
            <person name="McGill C.J."/>
            <person name="Rodriguez I.M."/>
            <person name="Rodriguez B."/>
            <person name="Murad R."/>
            <person name="Mortazavi A."/>
        </authorList>
    </citation>
    <scope>NUCLEOTIDE SEQUENCE [LARGE SCALE GENOMIC DNA]</scope>
    <source>
        <strain evidence="2 3">ALL</strain>
    </source>
</reference>
<feature type="region of interest" description="Disordered" evidence="1">
    <location>
        <begin position="216"/>
        <end position="401"/>
    </location>
</feature>
<evidence type="ECO:0000313" key="2">
    <source>
        <dbReference type="EMBL" id="TKR94479.1"/>
    </source>
</evidence>
<organism evidence="2 3">
    <name type="scientific">Steinernema carpocapsae</name>
    <name type="common">Entomopathogenic nematode</name>
    <dbReference type="NCBI Taxonomy" id="34508"/>
    <lineage>
        <taxon>Eukaryota</taxon>
        <taxon>Metazoa</taxon>
        <taxon>Ecdysozoa</taxon>
        <taxon>Nematoda</taxon>
        <taxon>Chromadorea</taxon>
        <taxon>Rhabditida</taxon>
        <taxon>Tylenchina</taxon>
        <taxon>Panagrolaimomorpha</taxon>
        <taxon>Strongyloidoidea</taxon>
        <taxon>Steinernematidae</taxon>
        <taxon>Steinernema</taxon>
    </lineage>
</organism>
<sequence>MLVCSSRNDNIGERKRPLGTSRNARKSAEEAKDAEEDADRNAPQENRENGHRLTAREASKGKKRGDKGGDQTCLELDSLTSKASSASTSLTSIVSNATFGRDPRVLASHRFVLCSFYSRVLQEGRVAQKRGIKSEEEPEREGVAEATLEAVAIPFAALHFKGFLRVEEAHAELPQRPELAETRVEAAGFGIERVEGERGNRVGEVGIEAEAEIEAADGRRVEAREARSSAEERDDAGSPGDPDEAVAAEGVEGDDARPRKETKKQKTPPKTPQTDRKPKVIPMNAKEAQIAKHNLTRKKTDYPTMDDVISDWDSNEEQPAKVIPGAKVDGTQRMTVALKPAEENEDTDLNSHSQDKDRLPSNAPTSKPLYPATNSTTPISTSSMRKTHGKVDKSDKTQPEE</sequence>
<feature type="region of interest" description="Disordered" evidence="1">
    <location>
        <begin position="1"/>
        <end position="73"/>
    </location>
</feature>
<proteinExistence type="predicted"/>
<gene>
    <name evidence="2" type="ORF">L596_008755</name>
</gene>
<evidence type="ECO:0000256" key="1">
    <source>
        <dbReference type="SAM" id="MobiDB-lite"/>
    </source>
</evidence>
<comment type="caution">
    <text evidence="2">The sequence shown here is derived from an EMBL/GenBank/DDBJ whole genome shotgun (WGS) entry which is preliminary data.</text>
</comment>
<feature type="compositionally biased region" description="Basic and acidic residues" evidence="1">
    <location>
        <begin position="39"/>
        <end position="60"/>
    </location>
</feature>
<dbReference type="AlphaFoldDB" id="A0A4U5PDF2"/>
<dbReference type="Proteomes" id="UP000298663">
    <property type="component" value="Unassembled WGS sequence"/>
</dbReference>
<keyword evidence="3" id="KW-1185">Reference proteome</keyword>
<name>A0A4U5PDF2_STECR</name>
<evidence type="ECO:0000313" key="3">
    <source>
        <dbReference type="Proteomes" id="UP000298663"/>
    </source>
</evidence>
<protein>
    <submittedName>
        <fullName evidence="2">Uncharacterized protein</fullName>
    </submittedName>
</protein>
<feature type="compositionally biased region" description="Basic and acidic residues" evidence="1">
    <location>
        <begin position="389"/>
        <end position="401"/>
    </location>
</feature>
<dbReference type="EMBL" id="AZBU02000002">
    <property type="protein sequence ID" value="TKR94479.1"/>
    <property type="molecule type" value="Genomic_DNA"/>
</dbReference>